<feature type="transmembrane region" description="Helical" evidence="1">
    <location>
        <begin position="6"/>
        <end position="31"/>
    </location>
</feature>
<evidence type="ECO:0000313" key="3">
    <source>
        <dbReference type="Proteomes" id="UP000237819"/>
    </source>
</evidence>
<evidence type="ECO:0000313" key="2">
    <source>
        <dbReference type="EMBL" id="PQO42036.1"/>
    </source>
</evidence>
<feature type="transmembrane region" description="Helical" evidence="1">
    <location>
        <begin position="67"/>
        <end position="89"/>
    </location>
</feature>
<dbReference type="AlphaFoldDB" id="A0A2S8GC45"/>
<evidence type="ECO:0000256" key="1">
    <source>
        <dbReference type="SAM" id="Phobius"/>
    </source>
</evidence>
<protein>
    <submittedName>
        <fullName evidence="2">Uncharacterized protein</fullName>
    </submittedName>
</protein>
<sequence>MPEADIIVRVLQGVVIVLTILGIAKLFCLIGLMSKMFDLGDTFWGWFTGGTALLGIIDHAVGKWIPGSGLILEILAMPGTITVLIVGWIRHRRYNATRRMIVLSILVAFEVLTYLAFFVGVVLFFATLRPAEG</sequence>
<keyword evidence="1" id="KW-0472">Membrane</keyword>
<name>A0A2S8GC45_9BACT</name>
<organism evidence="2 3">
    <name type="scientific">Blastopirellula marina</name>
    <dbReference type="NCBI Taxonomy" id="124"/>
    <lineage>
        <taxon>Bacteria</taxon>
        <taxon>Pseudomonadati</taxon>
        <taxon>Planctomycetota</taxon>
        <taxon>Planctomycetia</taxon>
        <taxon>Pirellulales</taxon>
        <taxon>Pirellulaceae</taxon>
        <taxon>Blastopirellula</taxon>
    </lineage>
</organism>
<proteinExistence type="predicted"/>
<comment type="caution">
    <text evidence="2">The sequence shown here is derived from an EMBL/GenBank/DDBJ whole genome shotgun (WGS) entry which is preliminary data.</text>
</comment>
<dbReference type="RefSeq" id="WP_105338619.1">
    <property type="nucleotide sequence ID" value="NZ_PUHZ01000025.1"/>
</dbReference>
<feature type="transmembrane region" description="Helical" evidence="1">
    <location>
        <begin position="43"/>
        <end position="61"/>
    </location>
</feature>
<feature type="transmembrane region" description="Helical" evidence="1">
    <location>
        <begin position="101"/>
        <end position="126"/>
    </location>
</feature>
<keyword evidence="1" id="KW-1133">Transmembrane helix</keyword>
<reference evidence="2 3" key="1">
    <citation type="submission" date="2018-02" db="EMBL/GenBank/DDBJ databases">
        <title>Comparative genomes isolates from brazilian mangrove.</title>
        <authorList>
            <person name="Araujo J.E."/>
            <person name="Taketani R.G."/>
            <person name="Silva M.C.P."/>
            <person name="Loureco M.V."/>
            <person name="Andreote F.D."/>
        </authorList>
    </citation>
    <scope>NUCLEOTIDE SEQUENCE [LARGE SCALE GENOMIC DNA]</scope>
    <source>
        <strain evidence="2 3">Nap-Phe MGV</strain>
    </source>
</reference>
<dbReference type="Proteomes" id="UP000237819">
    <property type="component" value="Unassembled WGS sequence"/>
</dbReference>
<dbReference type="EMBL" id="PUHZ01000025">
    <property type="protein sequence ID" value="PQO42036.1"/>
    <property type="molecule type" value="Genomic_DNA"/>
</dbReference>
<gene>
    <name evidence="2" type="ORF">C5Y93_27145</name>
</gene>
<accession>A0A2S8GC45</accession>
<dbReference type="OrthoDB" id="9993701at2"/>
<keyword evidence="1" id="KW-0812">Transmembrane</keyword>